<keyword evidence="3" id="KW-0808">Transferase</keyword>
<dbReference type="GO" id="GO:0005886">
    <property type="term" value="C:plasma membrane"/>
    <property type="evidence" value="ECO:0007669"/>
    <property type="project" value="UniProtKB-SubCell"/>
</dbReference>
<name>A0A2S8A7M9_9FLAO</name>
<dbReference type="CDD" id="cd16017">
    <property type="entry name" value="LptA"/>
    <property type="match status" value="1"/>
</dbReference>
<dbReference type="InterPro" id="IPR040423">
    <property type="entry name" value="PEA_transferase"/>
</dbReference>
<feature type="domain" description="Sulfatase N-terminal" evidence="8">
    <location>
        <begin position="233"/>
        <end position="468"/>
    </location>
</feature>
<feature type="transmembrane region" description="Helical" evidence="7">
    <location>
        <begin position="137"/>
        <end position="160"/>
    </location>
</feature>
<evidence type="ECO:0000313" key="9">
    <source>
        <dbReference type="EMBL" id="PQL90577.1"/>
    </source>
</evidence>
<feature type="transmembrane region" description="Helical" evidence="7">
    <location>
        <begin position="62"/>
        <end position="80"/>
    </location>
</feature>
<comment type="subcellular location">
    <subcellularLocation>
        <location evidence="1">Cell membrane</location>
        <topology evidence="1">Multi-pass membrane protein</topology>
    </subcellularLocation>
</comment>
<evidence type="ECO:0000256" key="2">
    <source>
        <dbReference type="ARBA" id="ARBA00022475"/>
    </source>
</evidence>
<dbReference type="Proteomes" id="UP000238042">
    <property type="component" value="Unassembled WGS sequence"/>
</dbReference>
<dbReference type="Pfam" id="PF00884">
    <property type="entry name" value="Sulfatase"/>
    <property type="match status" value="1"/>
</dbReference>
<dbReference type="GO" id="GO:0016776">
    <property type="term" value="F:phosphotransferase activity, phosphate group as acceptor"/>
    <property type="evidence" value="ECO:0007669"/>
    <property type="project" value="TreeGrafter"/>
</dbReference>
<dbReference type="InterPro" id="IPR000917">
    <property type="entry name" value="Sulfatase_N"/>
</dbReference>
<organism evidence="9 10">
    <name type="scientific">Apibacter adventoris</name>
    <dbReference type="NCBI Taxonomy" id="1679466"/>
    <lineage>
        <taxon>Bacteria</taxon>
        <taxon>Pseudomonadati</taxon>
        <taxon>Bacteroidota</taxon>
        <taxon>Flavobacteriia</taxon>
        <taxon>Flavobacteriales</taxon>
        <taxon>Weeksellaceae</taxon>
        <taxon>Apibacter</taxon>
    </lineage>
</organism>
<dbReference type="AlphaFoldDB" id="A0A2S8A7M9"/>
<feature type="transmembrane region" description="Helical" evidence="7">
    <location>
        <begin position="12"/>
        <end position="29"/>
    </location>
</feature>
<dbReference type="InterPro" id="IPR058130">
    <property type="entry name" value="PEA_transf_C"/>
</dbReference>
<evidence type="ECO:0000256" key="3">
    <source>
        <dbReference type="ARBA" id="ARBA00022679"/>
    </source>
</evidence>
<evidence type="ECO:0000256" key="1">
    <source>
        <dbReference type="ARBA" id="ARBA00004651"/>
    </source>
</evidence>
<reference evidence="9 10" key="1">
    <citation type="submission" date="2018-02" db="EMBL/GenBank/DDBJ databases">
        <title>Genome sequences of Apibacter spp., gut symbionts of Asian honey bees.</title>
        <authorList>
            <person name="Kwong W.K."/>
            <person name="Steele M.I."/>
            <person name="Moran N.A."/>
        </authorList>
    </citation>
    <scope>NUCLEOTIDE SEQUENCE [LARGE SCALE GENOMIC DNA]</scope>
    <source>
        <strain evidence="10">wkB301</strain>
    </source>
</reference>
<dbReference type="OrthoDB" id="9786870at2"/>
<feature type="transmembrane region" description="Helical" evidence="7">
    <location>
        <begin position="35"/>
        <end position="55"/>
    </location>
</feature>
<protein>
    <recommendedName>
        <fullName evidence="8">Sulfatase N-terminal domain-containing protein</fullName>
    </recommendedName>
</protein>
<gene>
    <name evidence="9" type="ORF">C4S77_11915</name>
</gene>
<dbReference type="PANTHER" id="PTHR30443:SF2">
    <property type="entry name" value="PHOSPHOETHANOLAMINE TRANSFERASE EPTC"/>
    <property type="match status" value="1"/>
</dbReference>
<keyword evidence="10" id="KW-1185">Reference proteome</keyword>
<sequence length="542" mass="63299">MLKILKFLCSYKYTLICSFYLGGICYLFDKNFLTSFYGLLIILNIVSILIIINILGRIKYTFFVTLIFSFFVAFDAYFAYTYHNPIFLGGLASIFETNLSEAKEVLGHVVFPATIIFLLSFFLIFMSQRELKKSQLLLKKSIILLTVYLIIIIPVSYFFIITKVERLRQEFPANPILTLQRLSLQTLPLVYNDWLTFIAYRREMSKFHKYGKEKRVLPNGIYLNKNNLSPEKIFLIIGESSWRKHYSLYGYSVATTPFLDSLNQEKNVNFKYYDAISPAPITREALRIVLSFSTQFTIQPFFREKNIVELANDAGYETIWISNQDQIGMFESYVGFISSGATEQYFPESQVRNKKNHDLVLLNVLKKNYNKKEKQFFVIHLMGSHILYNERYDSADMKAIKKSEDFFTIDYDRSIHQTDRVLKGVYNLMKNSSSSLMIYFSDHGEKIGKGHGFMEDGTPQFEIPYITVNKSNFDVDNVILKYINKNTQLLNSSCSIYVLAEALGYHVPDKYKKQAIYEGRYIFHVDSQVYPYSKIQREDNRL</sequence>
<evidence type="ECO:0000259" key="8">
    <source>
        <dbReference type="Pfam" id="PF00884"/>
    </source>
</evidence>
<evidence type="ECO:0000256" key="7">
    <source>
        <dbReference type="SAM" id="Phobius"/>
    </source>
</evidence>
<dbReference type="InterPro" id="IPR017850">
    <property type="entry name" value="Alkaline_phosphatase_core_sf"/>
</dbReference>
<dbReference type="PANTHER" id="PTHR30443">
    <property type="entry name" value="INNER MEMBRANE PROTEIN"/>
    <property type="match status" value="1"/>
</dbReference>
<keyword evidence="5 7" id="KW-1133">Transmembrane helix</keyword>
<keyword evidence="2" id="KW-1003">Cell membrane</keyword>
<dbReference type="SUPFAM" id="SSF53649">
    <property type="entry name" value="Alkaline phosphatase-like"/>
    <property type="match status" value="1"/>
</dbReference>
<evidence type="ECO:0000313" key="10">
    <source>
        <dbReference type="Proteomes" id="UP000238042"/>
    </source>
</evidence>
<evidence type="ECO:0000256" key="4">
    <source>
        <dbReference type="ARBA" id="ARBA00022692"/>
    </source>
</evidence>
<feature type="transmembrane region" description="Helical" evidence="7">
    <location>
        <begin position="105"/>
        <end position="125"/>
    </location>
</feature>
<keyword evidence="4 7" id="KW-0812">Transmembrane</keyword>
<dbReference type="EMBL" id="PSZM01000046">
    <property type="protein sequence ID" value="PQL90577.1"/>
    <property type="molecule type" value="Genomic_DNA"/>
</dbReference>
<keyword evidence="6 7" id="KW-0472">Membrane</keyword>
<accession>A0A2S8A7M9</accession>
<comment type="caution">
    <text evidence="9">The sequence shown here is derived from an EMBL/GenBank/DDBJ whole genome shotgun (WGS) entry which is preliminary data.</text>
</comment>
<dbReference type="Gene3D" id="3.40.720.10">
    <property type="entry name" value="Alkaline Phosphatase, subunit A"/>
    <property type="match status" value="1"/>
</dbReference>
<proteinExistence type="predicted"/>
<dbReference type="GO" id="GO:0009244">
    <property type="term" value="P:lipopolysaccharide core region biosynthetic process"/>
    <property type="evidence" value="ECO:0007669"/>
    <property type="project" value="TreeGrafter"/>
</dbReference>
<evidence type="ECO:0000256" key="6">
    <source>
        <dbReference type="ARBA" id="ARBA00023136"/>
    </source>
</evidence>
<evidence type="ECO:0000256" key="5">
    <source>
        <dbReference type="ARBA" id="ARBA00022989"/>
    </source>
</evidence>